<organism evidence="3 4">
    <name type="scientific">Sinorhizobium kostiense</name>
    <dbReference type="NCBI Taxonomy" id="76747"/>
    <lineage>
        <taxon>Bacteria</taxon>
        <taxon>Pseudomonadati</taxon>
        <taxon>Pseudomonadota</taxon>
        <taxon>Alphaproteobacteria</taxon>
        <taxon>Hyphomicrobiales</taxon>
        <taxon>Rhizobiaceae</taxon>
        <taxon>Sinorhizobium/Ensifer group</taxon>
        <taxon>Sinorhizobium</taxon>
    </lineage>
</organism>
<sequence>MARRPDPNPAQIRGDVQHGRTGDKTRGFDPAAAPLETDAEAAGTPLTGEVTRNARAGQLRKKPADISTEYADALRPLSDTERISPIRQWLWLALPIAALAIMLGILVYVAIGGSP</sequence>
<proteinExistence type="predicted"/>
<keyword evidence="2" id="KW-0812">Transmembrane</keyword>
<evidence type="ECO:0000256" key="2">
    <source>
        <dbReference type="SAM" id="Phobius"/>
    </source>
</evidence>
<feature type="region of interest" description="Disordered" evidence="1">
    <location>
        <begin position="1"/>
        <end position="62"/>
    </location>
</feature>
<dbReference type="RefSeq" id="WP_209600907.1">
    <property type="nucleotide sequence ID" value="NZ_JAGILA010000001.1"/>
</dbReference>
<reference evidence="3 4" key="1">
    <citation type="submission" date="2021-03" db="EMBL/GenBank/DDBJ databases">
        <title>Genomic Encyclopedia of Type Strains, Phase IV (KMG-IV): sequencing the most valuable type-strain genomes for metagenomic binning, comparative biology and taxonomic classification.</title>
        <authorList>
            <person name="Goeker M."/>
        </authorList>
    </citation>
    <scope>NUCLEOTIDE SEQUENCE [LARGE SCALE GENOMIC DNA]</scope>
    <source>
        <strain evidence="3 4">DSM 13372</strain>
    </source>
</reference>
<name>A0ABS4QVN5_9HYPH</name>
<dbReference type="Proteomes" id="UP000730739">
    <property type="component" value="Unassembled WGS sequence"/>
</dbReference>
<evidence type="ECO:0008006" key="5">
    <source>
        <dbReference type="Google" id="ProtNLM"/>
    </source>
</evidence>
<feature type="compositionally biased region" description="Low complexity" evidence="1">
    <location>
        <begin position="29"/>
        <end position="42"/>
    </location>
</feature>
<evidence type="ECO:0000313" key="3">
    <source>
        <dbReference type="EMBL" id="MBP2234700.1"/>
    </source>
</evidence>
<keyword evidence="2" id="KW-0472">Membrane</keyword>
<gene>
    <name evidence="3" type="ORF">J2Z31_001190</name>
</gene>
<keyword evidence="2" id="KW-1133">Transmembrane helix</keyword>
<dbReference type="EMBL" id="JAGILA010000001">
    <property type="protein sequence ID" value="MBP2234700.1"/>
    <property type="molecule type" value="Genomic_DNA"/>
</dbReference>
<evidence type="ECO:0000256" key="1">
    <source>
        <dbReference type="SAM" id="MobiDB-lite"/>
    </source>
</evidence>
<feature type="transmembrane region" description="Helical" evidence="2">
    <location>
        <begin position="89"/>
        <end position="111"/>
    </location>
</feature>
<feature type="compositionally biased region" description="Basic and acidic residues" evidence="1">
    <location>
        <begin position="15"/>
        <end position="27"/>
    </location>
</feature>
<comment type="caution">
    <text evidence="3">The sequence shown here is derived from an EMBL/GenBank/DDBJ whole genome shotgun (WGS) entry which is preliminary data.</text>
</comment>
<protein>
    <recommendedName>
        <fullName evidence="5">Transmembrane protein</fullName>
    </recommendedName>
</protein>
<accession>A0ABS4QVN5</accession>
<evidence type="ECO:0000313" key="4">
    <source>
        <dbReference type="Proteomes" id="UP000730739"/>
    </source>
</evidence>
<keyword evidence="4" id="KW-1185">Reference proteome</keyword>